<feature type="coiled-coil region" evidence="1">
    <location>
        <begin position="98"/>
        <end position="132"/>
    </location>
</feature>
<evidence type="ECO:0000313" key="2">
    <source>
        <dbReference type="EMBL" id="PRD46037.1"/>
    </source>
</evidence>
<accession>A0A2S9IZS4</accession>
<name>A0A2S9IZS4_9SPHI</name>
<keyword evidence="1" id="KW-0175">Coiled coil</keyword>
<sequence length="132" mass="14970">MSNIKERVLQIAESKKIRKTDFFKNLGLSYANFKGAQKNTGLNSDTVVTILSKYPDINPTWLIVGEGTMYRNDGSLLRDAEEIYNEPVIVNEIEYTLIDALKLVISSQEKTISSLEKQLTILESELQTLKNK</sequence>
<dbReference type="OrthoDB" id="796548at2"/>
<gene>
    <name evidence="2" type="ORF">C5745_17370</name>
</gene>
<protein>
    <recommendedName>
        <fullName evidence="4">Peptidase S24</fullName>
    </recommendedName>
</protein>
<comment type="caution">
    <text evidence="2">The sequence shown here is derived from an EMBL/GenBank/DDBJ whole genome shotgun (WGS) entry which is preliminary data.</text>
</comment>
<evidence type="ECO:0008006" key="4">
    <source>
        <dbReference type="Google" id="ProtNLM"/>
    </source>
</evidence>
<organism evidence="2 3">
    <name type="scientific">Sphingobacterium haloxyli</name>
    <dbReference type="NCBI Taxonomy" id="2100533"/>
    <lineage>
        <taxon>Bacteria</taxon>
        <taxon>Pseudomonadati</taxon>
        <taxon>Bacteroidota</taxon>
        <taxon>Sphingobacteriia</taxon>
        <taxon>Sphingobacteriales</taxon>
        <taxon>Sphingobacteriaceae</taxon>
        <taxon>Sphingobacterium</taxon>
    </lineage>
</organism>
<dbReference type="Proteomes" id="UP000239711">
    <property type="component" value="Unassembled WGS sequence"/>
</dbReference>
<keyword evidence="3" id="KW-1185">Reference proteome</keyword>
<dbReference type="AlphaFoldDB" id="A0A2S9IZS4"/>
<evidence type="ECO:0000313" key="3">
    <source>
        <dbReference type="Proteomes" id="UP000239711"/>
    </source>
</evidence>
<proteinExistence type="predicted"/>
<dbReference type="EMBL" id="PVBQ01000018">
    <property type="protein sequence ID" value="PRD46037.1"/>
    <property type="molecule type" value="Genomic_DNA"/>
</dbReference>
<dbReference type="RefSeq" id="WP_105718286.1">
    <property type="nucleotide sequence ID" value="NZ_PVBQ01000018.1"/>
</dbReference>
<reference evidence="2 3" key="1">
    <citation type="submission" date="2018-02" db="EMBL/GenBank/DDBJ databases">
        <title>The draft genome of Sphingobacterium sp. 5JN-11.</title>
        <authorList>
            <person name="Liu L."/>
            <person name="Li L."/>
            <person name="Liang L."/>
            <person name="Zhang X."/>
            <person name="Wang T."/>
        </authorList>
    </citation>
    <scope>NUCLEOTIDE SEQUENCE [LARGE SCALE GENOMIC DNA]</scope>
    <source>
        <strain evidence="2 3">5JN-11</strain>
    </source>
</reference>
<evidence type="ECO:0000256" key="1">
    <source>
        <dbReference type="SAM" id="Coils"/>
    </source>
</evidence>